<dbReference type="Proteomes" id="UP001518989">
    <property type="component" value="Unassembled WGS sequence"/>
</dbReference>
<gene>
    <name evidence="1" type="ORF">IAI61_22455</name>
</gene>
<sequence length="76" mass="8457">MIGEHGQQDGGALTLDHYRAAKVVMDEFGAEAEQTILRHICRLIDQDDNEGAQMWRCVLAAYDELQTVQSGVGLMH</sequence>
<evidence type="ECO:0000313" key="1">
    <source>
        <dbReference type="EMBL" id="MBO1081796.1"/>
    </source>
</evidence>
<organism evidence="1 2">
    <name type="scientific">Roseomonas haemaphysalidis</name>
    <dbReference type="NCBI Taxonomy" id="2768162"/>
    <lineage>
        <taxon>Bacteria</taxon>
        <taxon>Pseudomonadati</taxon>
        <taxon>Pseudomonadota</taxon>
        <taxon>Alphaproteobacteria</taxon>
        <taxon>Acetobacterales</taxon>
        <taxon>Roseomonadaceae</taxon>
        <taxon>Roseomonas</taxon>
    </lineage>
</organism>
<accession>A0ABS3KWE4</accession>
<comment type="caution">
    <text evidence="1">The sequence shown here is derived from an EMBL/GenBank/DDBJ whole genome shotgun (WGS) entry which is preliminary data.</text>
</comment>
<protein>
    <submittedName>
        <fullName evidence="1">Uncharacterized protein</fullName>
    </submittedName>
</protein>
<proteinExistence type="predicted"/>
<dbReference type="RefSeq" id="WP_207419980.1">
    <property type="nucleotide sequence ID" value="NZ_CP061180.1"/>
</dbReference>
<dbReference type="EMBL" id="JACTNG010000021">
    <property type="protein sequence ID" value="MBO1081796.1"/>
    <property type="molecule type" value="Genomic_DNA"/>
</dbReference>
<keyword evidence="2" id="KW-1185">Reference proteome</keyword>
<name>A0ABS3KWE4_9PROT</name>
<reference evidence="1 2" key="1">
    <citation type="submission" date="2020-09" db="EMBL/GenBank/DDBJ databases">
        <title>Roseomonas.</title>
        <authorList>
            <person name="Zhu W."/>
        </authorList>
    </citation>
    <scope>NUCLEOTIDE SEQUENCE [LARGE SCALE GENOMIC DNA]</scope>
    <source>
        <strain evidence="1 2">573</strain>
    </source>
</reference>
<evidence type="ECO:0000313" key="2">
    <source>
        <dbReference type="Proteomes" id="UP001518989"/>
    </source>
</evidence>